<dbReference type="PANTHER" id="PTHR35091:SF2">
    <property type="entry name" value="FLAGELLAR PROTEIN FLIL"/>
    <property type="match status" value="1"/>
</dbReference>
<keyword evidence="7 10" id="KW-0283">Flagellar rotation</keyword>
<dbReference type="GO" id="GO:0005886">
    <property type="term" value="C:plasma membrane"/>
    <property type="evidence" value="ECO:0007669"/>
    <property type="project" value="UniProtKB-SubCell"/>
</dbReference>
<dbReference type="OrthoDB" id="5297029at2"/>
<reference evidence="12 13" key="1">
    <citation type="submission" date="2019-07" db="EMBL/GenBank/DDBJ databases">
        <title>Qingshengfaniella alkalisoli gen. nov., sp. nov., isolated from saline soil.</title>
        <authorList>
            <person name="Xu L."/>
            <person name="Huang X.-X."/>
            <person name="Sun J.-Q."/>
        </authorList>
    </citation>
    <scope>NUCLEOTIDE SEQUENCE [LARGE SCALE GENOMIC DNA]</scope>
    <source>
        <strain evidence="12 13">DSM 27279</strain>
    </source>
</reference>
<evidence type="ECO:0000256" key="9">
    <source>
        <dbReference type="ARBA" id="ARBA00023136"/>
    </source>
</evidence>
<sequence>MHAQHSSPSTMPTRFTNPFRVPAGRRGERPGRQQGSLGRPLLALAALAVLGASASAITYFVTTPRTATAVQAPAMAAIPLFYLLDPFTVTLTRDHSERLLHVGLTLELADEASRKRLADYMPVVRSQVLLLLGEQDADAVQTAAGKRQLAADVRTTINAIFEGRGGPTVNNVLFNAFVVQ</sequence>
<organism evidence="12 13">
    <name type="scientific">Verticiella sediminum</name>
    <dbReference type="NCBI Taxonomy" id="1247510"/>
    <lineage>
        <taxon>Bacteria</taxon>
        <taxon>Pseudomonadati</taxon>
        <taxon>Pseudomonadota</taxon>
        <taxon>Betaproteobacteria</taxon>
        <taxon>Burkholderiales</taxon>
        <taxon>Alcaligenaceae</taxon>
        <taxon>Verticiella</taxon>
    </lineage>
</organism>
<evidence type="ECO:0000256" key="1">
    <source>
        <dbReference type="ARBA" id="ARBA00002254"/>
    </source>
</evidence>
<comment type="caution">
    <text evidence="10">Lacks conserved residue(s) required for the propagation of feature annotation.</text>
</comment>
<feature type="transmembrane region" description="Helical" evidence="10">
    <location>
        <begin position="67"/>
        <end position="84"/>
    </location>
</feature>
<dbReference type="Pfam" id="PF03748">
    <property type="entry name" value="FliL"/>
    <property type="match status" value="1"/>
</dbReference>
<dbReference type="AlphaFoldDB" id="A0A556ATH4"/>
<evidence type="ECO:0000313" key="12">
    <source>
        <dbReference type="EMBL" id="TSH95665.1"/>
    </source>
</evidence>
<comment type="subcellular location">
    <subcellularLocation>
        <location evidence="10">Cell inner membrane</location>
    </subcellularLocation>
    <subcellularLocation>
        <location evidence="2">Cell membrane</location>
        <topology evidence="2">Single-pass membrane protein</topology>
    </subcellularLocation>
</comment>
<dbReference type="GO" id="GO:0071978">
    <property type="term" value="P:bacterial-type flagellum-dependent swarming motility"/>
    <property type="evidence" value="ECO:0007669"/>
    <property type="project" value="TreeGrafter"/>
</dbReference>
<comment type="similarity">
    <text evidence="3 10">Belongs to the FliL family.</text>
</comment>
<dbReference type="PANTHER" id="PTHR35091">
    <property type="entry name" value="FLAGELLAR PROTEIN FLIL"/>
    <property type="match status" value="1"/>
</dbReference>
<dbReference type="GO" id="GO:0009425">
    <property type="term" value="C:bacterial-type flagellum basal body"/>
    <property type="evidence" value="ECO:0007669"/>
    <property type="project" value="InterPro"/>
</dbReference>
<evidence type="ECO:0000256" key="5">
    <source>
        <dbReference type="ARBA" id="ARBA00022500"/>
    </source>
</evidence>
<keyword evidence="10" id="KW-0997">Cell inner membrane</keyword>
<keyword evidence="6 10" id="KW-0812">Transmembrane</keyword>
<dbReference type="InterPro" id="IPR005503">
    <property type="entry name" value="FliL"/>
</dbReference>
<evidence type="ECO:0000256" key="3">
    <source>
        <dbReference type="ARBA" id="ARBA00008281"/>
    </source>
</evidence>
<dbReference type="GO" id="GO:0006935">
    <property type="term" value="P:chemotaxis"/>
    <property type="evidence" value="ECO:0007669"/>
    <property type="project" value="UniProtKB-KW"/>
</dbReference>
<dbReference type="EMBL" id="VLTJ01000020">
    <property type="protein sequence ID" value="TSH95665.1"/>
    <property type="molecule type" value="Genomic_DNA"/>
</dbReference>
<proteinExistence type="inferred from homology"/>
<dbReference type="Proteomes" id="UP000318405">
    <property type="component" value="Unassembled WGS sequence"/>
</dbReference>
<evidence type="ECO:0000313" key="13">
    <source>
        <dbReference type="Proteomes" id="UP000318405"/>
    </source>
</evidence>
<keyword evidence="13" id="KW-1185">Reference proteome</keyword>
<evidence type="ECO:0000256" key="10">
    <source>
        <dbReference type="RuleBase" id="RU364125"/>
    </source>
</evidence>
<protein>
    <recommendedName>
        <fullName evidence="10">Flagellar protein FliL</fullName>
    </recommendedName>
</protein>
<evidence type="ECO:0000256" key="7">
    <source>
        <dbReference type="ARBA" id="ARBA00022779"/>
    </source>
</evidence>
<accession>A0A556ATH4</accession>
<evidence type="ECO:0000256" key="8">
    <source>
        <dbReference type="ARBA" id="ARBA00022989"/>
    </source>
</evidence>
<keyword evidence="4" id="KW-1003">Cell membrane</keyword>
<feature type="compositionally biased region" description="Polar residues" evidence="11">
    <location>
        <begin position="1"/>
        <end position="16"/>
    </location>
</feature>
<evidence type="ECO:0000256" key="4">
    <source>
        <dbReference type="ARBA" id="ARBA00022475"/>
    </source>
</evidence>
<name>A0A556ATH4_9BURK</name>
<keyword evidence="9 10" id="KW-0472">Membrane</keyword>
<comment type="caution">
    <text evidence="12">The sequence shown here is derived from an EMBL/GenBank/DDBJ whole genome shotgun (WGS) entry which is preliminary data.</text>
</comment>
<gene>
    <name evidence="12" type="ORF">FOZ76_09705</name>
</gene>
<feature type="region of interest" description="Disordered" evidence="11">
    <location>
        <begin position="1"/>
        <end position="36"/>
    </location>
</feature>
<keyword evidence="5 10" id="KW-0145">Chemotaxis</keyword>
<evidence type="ECO:0000256" key="6">
    <source>
        <dbReference type="ARBA" id="ARBA00022692"/>
    </source>
</evidence>
<evidence type="ECO:0000256" key="2">
    <source>
        <dbReference type="ARBA" id="ARBA00004162"/>
    </source>
</evidence>
<comment type="function">
    <text evidence="1 10">Controls the rotational direction of flagella during chemotaxis.</text>
</comment>
<keyword evidence="8 10" id="KW-1133">Transmembrane helix</keyword>
<evidence type="ECO:0000256" key="11">
    <source>
        <dbReference type="SAM" id="MobiDB-lite"/>
    </source>
</evidence>
<feature type="transmembrane region" description="Helical" evidence="10">
    <location>
        <begin position="41"/>
        <end position="61"/>
    </location>
</feature>